<evidence type="ECO:0000259" key="6">
    <source>
        <dbReference type="PROSITE" id="PS00745"/>
    </source>
</evidence>
<organism evidence="7 8">
    <name type="scientific">candidate division WWE3 bacterium</name>
    <dbReference type="NCBI Taxonomy" id="2053526"/>
    <lineage>
        <taxon>Bacteria</taxon>
        <taxon>Katanobacteria</taxon>
    </lineage>
</organism>
<dbReference type="Gene3D" id="3.30.70.1660">
    <property type="match status" value="1"/>
</dbReference>
<dbReference type="Gene3D" id="1.20.58.410">
    <property type="entry name" value="Release factor"/>
    <property type="match status" value="1"/>
</dbReference>
<dbReference type="AlphaFoldDB" id="A0A3A4ZLR9"/>
<dbReference type="PANTHER" id="PTHR43116:SF3">
    <property type="entry name" value="CLASS I PEPTIDE CHAIN RELEASE FACTOR"/>
    <property type="match status" value="1"/>
</dbReference>
<dbReference type="SMART" id="SM00937">
    <property type="entry name" value="PCRF"/>
    <property type="match status" value="1"/>
</dbReference>
<dbReference type="SUPFAM" id="SSF75620">
    <property type="entry name" value="Release factor"/>
    <property type="match status" value="1"/>
</dbReference>
<keyword evidence="2 4" id="KW-0488">Methylation</keyword>
<dbReference type="InterPro" id="IPR004374">
    <property type="entry name" value="PrfB"/>
</dbReference>
<evidence type="ECO:0000256" key="2">
    <source>
        <dbReference type="ARBA" id="ARBA00022481"/>
    </source>
</evidence>
<comment type="subcellular location">
    <subcellularLocation>
        <location evidence="4">Cytoplasm</location>
    </subcellularLocation>
</comment>
<gene>
    <name evidence="4" type="primary">prfB</name>
    <name evidence="7" type="ORF">C4561_02155</name>
</gene>
<feature type="modified residue" description="N5-methylglutamine" evidence="4">
    <location>
        <position position="224"/>
    </location>
</feature>
<evidence type="ECO:0000313" key="7">
    <source>
        <dbReference type="EMBL" id="RJR27476.1"/>
    </source>
</evidence>
<comment type="caution">
    <text evidence="7">The sequence shown here is derived from an EMBL/GenBank/DDBJ whole genome shotgun (WGS) entry which is preliminary data.</text>
</comment>
<comment type="PTM">
    <text evidence="4">Methylated by PrmC. Methylation increases the termination efficiency of RF2.</text>
</comment>
<feature type="domain" description="Prokaryotic-type class I peptide chain release factors" evidence="6">
    <location>
        <begin position="217"/>
        <end position="233"/>
    </location>
</feature>
<dbReference type="Pfam" id="PF03462">
    <property type="entry name" value="PCRF"/>
    <property type="match status" value="1"/>
</dbReference>
<evidence type="ECO:0000256" key="3">
    <source>
        <dbReference type="ARBA" id="ARBA00022917"/>
    </source>
</evidence>
<comment type="similarity">
    <text evidence="1 4">Belongs to the prokaryotic/mitochondrial release factor family.</text>
</comment>
<reference evidence="7 8" key="1">
    <citation type="journal article" date="2017" name="ISME J.">
        <title>Energy and carbon metabolisms in a deep terrestrial subsurface fluid microbial community.</title>
        <authorList>
            <person name="Momper L."/>
            <person name="Jungbluth S.P."/>
            <person name="Lee M.D."/>
            <person name="Amend J.P."/>
        </authorList>
    </citation>
    <scope>NUCLEOTIDE SEQUENCE [LARGE SCALE GENOMIC DNA]</scope>
    <source>
        <strain evidence="7">SURF_46</strain>
    </source>
</reference>
<comment type="function">
    <text evidence="4">Peptide chain release factor 2 directs the termination of translation in response to the peptide chain termination codons UGA and UAA.</text>
</comment>
<evidence type="ECO:0000256" key="4">
    <source>
        <dbReference type="HAMAP-Rule" id="MF_00094"/>
    </source>
</evidence>
<dbReference type="InterPro" id="IPR000352">
    <property type="entry name" value="Pep_chain_release_fac_I"/>
</dbReference>
<dbReference type="GO" id="GO:0016149">
    <property type="term" value="F:translation release factor activity, codon specific"/>
    <property type="evidence" value="ECO:0007669"/>
    <property type="project" value="UniProtKB-UniRule"/>
</dbReference>
<dbReference type="InterPro" id="IPR045853">
    <property type="entry name" value="Pep_chain_release_fac_I_sf"/>
</dbReference>
<dbReference type="NCBIfam" id="TIGR00020">
    <property type="entry name" value="prfB"/>
    <property type="match status" value="1"/>
</dbReference>
<sequence>MQNIEEYRERLNNLKKALFIDEKREKIVQLKERLNDEKTWQDWEEGQKISKDLATLQKDIEDYEMLEMMLDDDDPEQFEIEFRILELKTFLSGKHDIGHAIMSIHSGQGGTEAMDWTEMLYRMYIRYAERKKWGVEEIHRVPGDEAGLKSITFEVSGPYAYGFLKKESGVHRLVRQSPFNADSLRQTSFALVEVTPIIDDDVEIEIKEDELEWEFYRAGGHGGQNVNKVSTAVRLKHLPTGIIVECQEERYQGKNREKALKLLRSKLYASKSEELEKEKKDLKGSYQTPGWGNQIRNYVLHPYKLVKDLRTNVENTNPEKVLDGDIDMFVDAEIRV</sequence>
<keyword evidence="3 4" id="KW-0648">Protein biosynthesis</keyword>
<evidence type="ECO:0000256" key="5">
    <source>
        <dbReference type="NCBIfam" id="TIGR00020"/>
    </source>
</evidence>
<protein>
    <recommendedName>
        <fullName evidence="4 5">Peptide chain release factor 2</fullName>
        <shortName evidence="4">RF-2</shortName>
    </recommendedName>
</protein>
<proteinExistence type="inferred from homology"/>
<keyword evidence="4" id="KW-0963">Cytoplasm</keyword>
<evidence type="ECO:0000313" key="8">
    <source>
        <dbReference type="Proteomes" id="UP000265540"/>
    </source>
</evidence>
<evidence type="ECO:0000256" key="1">
    <source>
        <dbReference type="ARBA" id="ARBA00010835"/>
    </source>
</evidence>
<dbReference type="PROSITE" id="PS00745">
    <property type="entry name" value="RF_PROK_I"/>
    <property type="match status" value="1"/>
</dbReference>
<dbReference type="PANTHER" id="PTHR43116">
    <property type="entry name" value="PEPTIDE CHAIN RELEASE FACTOR 2"/>
    <property type="match status" value="1"/>
</dbReference>
<dbReference type="EMBL" id="QZJF01000011">
    <property type="protein sequence ID" value="RJR27476.1"/>
    <property type="molecule type" value="Genomic_DNA"/>
</dbReference>
<dbReference type="Gene3D" id="3.30.160.20">
    <property type="match status" value="1"/>
</dbReference>
<dbReference type="Proteomes" id="UP000265540">
    <property type="component" value="Unassembled WGS sequence"/>
</dbReference>
<dbReference type="InterPro" id="IPR005139">
    <property type="entry name" value="PCRF"/>
</dbReference>
<name>A0A3A4ZLR9_UNCKA</name>
<dbReference type="HAMAP" id="MF_00094">
    <property type="entry name" value="Rel_fac_2"/>
    <property type="match status" value="1"/>
</dbReference>
<accession>A0A3A4ZLR9</accession>
<dbReference type="Pfam" id="PF00472">
    <property type="entry name" value="RF-1"/>
    <property type="match status" value="1"/>
</dbReference>
<dbReference type="GO" id="GO:0005737">
    <property type="term" value="C:cytoplasm"/>
    <property type="evidence" value="ECO:0007669"/>
    <property type="project" value="UniProtKB-SubCell"/>
</dbReference>